<evidence type="ECO:0000259" key="5">
    <source>
        <dbReference type="Pfam" id="PF07940"/>
    </source>
</evidence>
<dbReference type="Pfam" id="PF07940">
    <property type="entry name" value="Hepar_II_III_C"/>
    <property type="match status" value="1"/>
</dbReference>
<name>A0ABX1N5R0_9RHOO</name>
<accession>A0ABX1N5R0</accession>
<dbReference type="InterPro" id="IPR008929">
    <property type="entry name" value="Chondroitin_lyas"/>
</dbReference>
<protein>
    <submittedName>
        <fullName evidence="6">Heparinase</fullName>
    </submittedName>
</protein>
<keyword evidence="4" id="KW-0456">Lyase</keyword>
<evidence type="ECO:0000313" key="6">
    <source>
        <dbReference type="EMBL" id="NMF94587.1"/>
    </source>
</evidence>
<evidence type="ECO:0000313" key="7">
    <source>
        <dbReference type="Proteomes" id="UP000601990"/>
    </source>
</evidence>
<evidence type="ECO:0000256" key="2">
    <source>
        <dbReference type="ARBA" id="ARBA00022729"/>
    </source>
</evidence>
<comment type="subcellular location">
    <subcellularLocation>
        <location evidence="1">Periplasm</location>
    </subcellularLocation>
</comment>
<feature type="domain" description="Heparinase II/III-like C-terminal" evidence="5">
    <location>
        <begin position="389"/>
        <end position="545"/>
    </location>
</feature>
<organism evidence="6 7">
    <name type="scientific">Aromatoleum buckelii</name>
    <dbReference type="NCBI Taxonomy" id="200254"/>
    <lineage>
        <taxon>Bacteria</taxon>
        <taxon>Pseudomonadati</taxon>
        <taxon>Pseudomonadota</taxon>
        <taxon>Betaproteobacteria</taxon>
        <taxon>Rhodocyclales</taxon>
        <taxon>Rhodocyclaceae</taxon>
        <taxon>Aromatoleum</taxon>
    </lineage>
</organism>
<dbReference type="Proteomes" id="UP000601990">
    <property type="component" value="Unassembled WGS sequence"/>
</dbReference>
<keyword evidence="3" id="KW-0574">Periplasm</keyword>
<gene>
    <name evidence="6" type="ORF">GO608_14760</name>
</gene>
<keyword evidence="2" id="KW-0732">Signal</keyword>
<dbReference type="RefSeq" id="WP_169199814.1">
    <property type="nucleotide sequence ID" value="NZ_WTVH02000010.1"/>
</dbReference>
<evidence type="ECO:0000256" key="4">
    <source>
        <dbReference type="ARBA" id="ARBA00023239"/>
    </source>
</evidence>
<reference evidence="6" key="1">
    <citation type="submission" date="2019-12" db="EMBL/GenBank/DDBJ databases">
        <title>Comparative genomics gives insights into the taxonomy of the Azoarcus-Aromatoleum group and reveals separate origins of nif in the plant-associated Azoarcus and non-plant-associated Aromatoleum sub-groups.</title>
        <authorList>
            <person name="Lafos M."/>
            <person name="Maluk M."/>
            <person name="Batista M."/>
            <person name="Junghare M."/>
            <person name="Carmona M."/>
            <person name="Faoro H."/>
            <person name="Cruz L.M."/>
            <person name="Battistoni F."/>
            <person name="De Souza E."/>
            <person name="Pedrosa F."/>
            <person name="Chen W.-M."/>
            <person name="Poole P.S."/>
            <person name="Dixon R.A."/>
            <person name="James E.K."/>
        </authorList>
    </citation>
    <scope>NUCLEOTIDE SEQUENCE</scope>
    <source>
        <strain evidence="6">U120</strain>
    </source>
</reference>
<dbReference type="EMBL" id="WTVH01000032">
    <property type="protein sequence ID" value="NMF94587.1"/>
    <property type="molecule type" value="Genomic_DNA"/>
</dbReference>
<dbReference type="Gene3D" id="1.50.10.100">
    <property type="entry name" value="Chondroitin AC/alginate lyase"/>
    <property type="match status" value="1"/>
</dbReference>
<dbReference type="Gene3D" id="2.70.98.70">
    <property type="match status" value="1"/>
</dbReference>
<dbReference type="SUPFAM" id="SSF48230">
    <property type="entry name" value="Chondroitin AC/alginate lyase"/>
    <property type="match status" value="1"/>
</dbReference>
<evidence type="ECO:0000256" key="1">
    <source>
        <dbReference type="ARBA" id="ARBA00004418"/>
    </source>
</evidence>
<evidence type="ECO:0000256" key="3">
    <source>
        <dbReference type="ARBA" id="ARBA00022764"/>
    </source>
</evidence>
<dbReference type="InterPro" id="IPR012480">
    <property type="entry name" value="Hepar_II_III_C"/>
</dbReference>
<keyword evidence="7" id="KW-1185">Reference proteome</keyword>
<dbReference type="PANTHER" id="PTHR39210:SF1">
    <property type="entry name" value="HEPARIN-SULFATE LYASE"/>
    <property type="match status" value="1"/>
</dbReference>
<comment type="caution">
    <text evidence="6">The sequence shown here is derived from an EMBL/GenBank/DDBJ whole genome shotgun (WGS) entry which is preliminary data.</text>
</comment>
<dbReference type="PANTHER" id="PTHR39210">
    <property type="entry name" value="HEPARIN-SULFATE LYASE"/>
    <property type="match status" value="1"/>
</dbReference>
<sequence length="610" mass="69479">MSLATQARTALALGVPNLARAFSYRLRVKSGLTSARRLRGEAPCGPFFAVPSSVARDLPLPETWQTHARLFSYWPIAVSDAPPDWHCNLLTGKRIAAPEREWWRIPDFDPAVGDIKLIWEASRFDWVIAHAQRLRGGDAAAVARLNDWLEDWCRCNPPYCGPNWKCGQEASIRVMHLAMATVLLGQSEAPLPSLLELVRLHLQRIEPTIAYAVSQDNNHGTSEAAALFIGGSWLARNGLGDGVRWEALGRKWLENRAARLIGDDGSFSQYSVTYHRVMLDTFCMVEVWRRRAGLPAFSERWRARTHAATRWLRTLVRVENGDAPNVGANDGARLLQLTDTDYRDFRPSVQLAAALFEDGCAYAEDGPWNLPLRWLGVEVPTRMLDTLWSNAFDEGGFAVLHNSDAMALLRYPRFRYRPSQADALHLDLWLGKRNLLRDAGTYSYNTEAQWLNYFPGTAGHNTVQFDDRDQMPRLSRFLFGDWLKTRERDTVTDDGTTVAFGAAYRDCKGAYHRRRVSLRENWLRVEDRVEGFARKAVLRWRLEPGDWWIEGNTVRNGKHYLRVEAGEGLVRFALVTGWESRYYLEKTEVPVLEVEVNRAGTLISEYCWAP</sequence>
<proteinExistence type="predicted"/>